<dbReference type="InterPro" id="IPR036291">
    <property type="entry name" value="NAD(P)-bd_dom_sf"/>
</dbReference>
<dbReference type="Gene3D" id="3.40.50.720">
    <property type="entry name" value="NAD(P)-binding Rossmann-like Domain"/>
    <property type="match status" value="1"/>
</dbReference>
<accession>A0A067MD92</accession>
<dbReference type="EMBL" id="KL198048">
    <property type="protein sequence ID" value="KDQ12680.1"/>
    <property type="molecule type" value="Genomic_DNA"/>
</dbReference>
<evidence type="ECO:0000313" key="4">
    <source>
        <dbReference type="EMBL" id="KDQ12680.1"/>
    </source>
</evidence>
<dbReference type="PANTHER" id="PTHR24320:SF236">
    <property type="entry name" value="SHORT-CHAIN DEHYDROGENASE-RELATED"/>
    <property type="match status" value="1"/>
</dbReference>
<dbReference type="Pfam" id="PF00106">
    <property type="entry name" value="adh_short"/>
    <property type="match status" value="1"/>
</dbReference>
<dbReference type="AlphaFoldDB" id="A0A067MD92"/>
<dbReference type="OrthoDB" id="191139at2759"/>
<evidence type="ECO:0000256" key="2">
    <source>
        <dbReference type="ARBA" id="ARBA00022857"/>
    </source>
</evidence>
<evidence type="ECO:0000256" key="1">
    <source>
        <dbReference type="ARBA" id="ARBA00006484"/>
    </source>
</evidence>
<name>A0A067MD92_BOTB1</name>
<keyword evidence="2" id="KW-0521">NADP</keyword>
<reference evidence="5" key="1">
    <citation type="journal article" date="2014" name="Proc. Natl. Acad. Sci. U.S.A.">
        <title>Extensive sampling of basidiomycete genomes demonstrates inadequacy of the white-rot/brown-rot paradigm for wood decay fungi.</title>
        <authorList>
            <person name="Riley R."/>
            <person name="Salamov A.A."/>
            <person name="Brown D.W."/>
            <person name="Nagy L.G."/>
            <person name="Floudas D."/>
            <person name="Held B.W."/>
            <person name="Levasseur A."/>
            <person name="Lombard V."/>
            <person name="Morin E."/>
            <person name="Otillar R."/>
            <person name="Lindquist E.A."/>
            <person name="Sun H."/>
            <person name="LaButti K.M."/>
            <person name="Schmutz J."/>
            <person name="Jabbour D."/>
            <person name="Luo H."/>
            <person name="Baker S.E."/>
            <person name="Pisabarro A.G."/>
            <person name="Walton J.D."/>
            <person name="Blanchette R.A."/>
            <person name="Henrissat B."/>
            <person name="Martin F."/>
            <person name="Cullen D."/>
            <person name="Hibbett D.S."/>
            <person name="Grigoriev I.V."/>
        </authorList>
    </citation>
    <scope>NUCLEOTIDE SEQUENCE [LARGE SCALE GENOMIC DNA]</scope>
    <source>
        <strain evidence="5">FD-172 SS1</strain>
    </source>
</reference>
<dbReference type="Proteomes" id="UP000027195">
    <property type="component" value="Unassembled WGS sequence"/>
</dbReference>
<evidence type="ECO:0000313" key="5">
    <source>
        <dbReference type="Proteomes" id="UP000027195"/>
    </source>
</evidence>
<dbReference type="GO" id="GO:0016491">
    <property type="term" value="F:oxidoreductase activity"/>
    <property type="evidence" value="ECO:0007669"/>
    <property type="project" value="UniProtKB-KW"/>
</dbReference>
<keyword evidence="3" id="KW-0560">Oxidoreductase</keyword>
<dbReference type="PANTHER" id="PTHR24320">
    <property type="entry name" value="RETINOL DEHYDROGENASE"/>
    <property type="match status" value="1"/>
</dbReference>
<organism evidence="4 5">
    <name type="scientific">Botryobasidium botryosum (strain FD-172 SS1)</name>
    <dbReference type="NCBI Taxonomy" id="930990"/>
    <lineage>
        <taxon>Eukaryota</taxon>
        <taxon>Fungi</taxon>
        <taxon>Dikarya</taxon>
        <taxon>Basidiomycota</taxon>
        <taxon>Agaricomycotina</taxon>
        <taxon>Agaricomycetes</taxon>
        <taxon>Cantharellales</taxon>
        <taxon>Botryobasidiaceae</taxon>
        <taxon>Botryobasidium</taxon>
    </lineage>
</organism>
<sequence>MGLAWSFLNQSYPPRSLWGVEDIPDLSGKVVIVTGGNSGIGYETCKALLQKNAKVYMAARSKAKAEDAINELKQATGKEAIFLALDLASLKSIKASVEEFKSREEVLHILFNNGGVMAPPMDQLTAEGYDLQFGTNVLGHFYLTRLLLPLLMSTAKASADRKVRVVTVSSFGAEMHKYIDWDSLRDGSARRKKNTQTLYNHSKFGNDVFAQELARKYGKEGIVSTSVHPGNISTDVTRNYSSINQSIFGALTQLWAGTSPEGADFNGKYLIPWARIGTIPRGADDPALGEKLWDWMEEQVKLV</sequence>
<dbReference type="InterPro" id="IPR002347">
    <property type="entry name" value="SDR_fam"/>
</dbReference>
<evidence type="ECO:0000256" key="3">
    <source>
        <dbReference type="ARBA" id="ARBA00023002"/>
    </source>
</evidence>
<protein>
    <recommendedName>
        <fullName evidence="6">NAD(P)-binding protein</fullName>
    </recommendedName>
</protein>
<gene>
    <name evidence="4" type="ORF">BOTBODRAFT_56500</name>
</gene>
<proteinExistence type="inferred from homology"/>
<dbReference type="STRING" id="930990.A0A067MD92"/>
<dbReference type="InParanoid" id="A0A067MD92"/>
<dbReference type="PRINTS" id="PR00081">
    <property type="entry name" value="GDHRDH"/>
</dbReference>
<comment type="similarity">
    <text evidence="1">Belongs to the short-chain dehydrogenases/reductases (SDR) family.</text>
</comment>
<dbReference type="SUPFAM" id="SSF51735">
    <property type="entry name" value="NAD(P)-binding Rossmann-fold domains"/>
    <property type="match status" value="1"/>
</dbReference>
<evidence type="ECO:0008006" key="6">
    <source>
        <dbReference type="Google" id="ProtNLM"/>
    </source>
</evidence>
<dbReference type="HOGENOM" id="CLU_010194_44_6_1"/>
<keyword evidence="5" id="KW-1185">Reference proteome</keyword>